<gene>
    <name evidence="2" type="ORF">AArc1_1624</name>
    <name evidence="3" type="ORF">AArcMg_2053</name>
</gene>
<organism evidence="2 5">
    <name type="scientific">Natrarchaeobaculum sulfurireducens</name>
    <dbReference type="NCBI Taxonomy" id="2044521"/>
    <lineage>
        <taxon>Archaea</taxon>
        <taxon>Methanobacteriati</taxon>
        <taxon>Methanobacteriota</taxon>
        <taxon>Stenosarchaea group</taxon>
        <taxon>Halobacteria</taxon>
        <taxon>Halobacteriales</taxon>
        <taxon>Natrialbaceae</taxon>
        <taxon>Natrarchaeobaculum</taxon>
    </lineage>
</organism>
<name>A0A346PEL0_9EURY</name>
<feature type="domain" description="DUF8152" evidence="1">
    <location>
        <begin position="22"/>
        <end position="103"/>
    </location>
</feature>
<proteinExistence type="predicted"/>
<evidence type="ECO:0000259" key="1">
    <source>
        <dbReference type="Pfam" id="PF26479"/>
    </source>
</evidence>
<dbReference type="EMBL" id="CP024047">
    <property type="protein sequence ID" value="AXR77955.1"/>
    <property type="molecule type" value="Genomic_DNA"/>
</dbReference>
<evidence type="ECO:0000313" key="2">
    <source>
        <dbReference type="EMBL" id="AXR77955.1"/>
    </source>
</evidence>
<sequence length="104" mass="11761">MTDEQPATLKDVIDDHALKDRLARLSYHLEATAELPVDRQASRWLGEAEAVARDLERSDLDRETVARRVAKVQDLLDEVDETGHADADEHLVTARRECVDLLES</sequence>
<dbReference type="AlphaFoldDB" id="A0A346PEL0"/>
<evidence type="ECO:0000313" key="5">
    <source>
        <dbReference type="Proteomes" id="UP000258707"/>
    </source>
</evidence>
<protein>
    <recommendedName>
        <fullName evidence="1">DUF8152 domain-containing protein</fullName>
    </recommendedName>
</protein>
<dbReference type="InterPro" id="IPR058465">
    <property type="entry name" value="DUF8152"/>
</dbReference>
<reference evidence="4" key="2">
    <citation type="submission" date="2018-02" db="EMBL/GenBank/DDBJ databases">
        <title>Phenotypic and genomic properties of facultatively anaerobic sulfur-reducing natronoarchaea from hypersaline soda lakes.</title>
        <authorList>
            <person name="Sorokin D.Y."/>
            <person name="Kublanov I.V."/>
            <person name="Roman P."/>
            <person name="Sinninghe Damste J.S."/>
            <person name="Golyshin P.N."/>
            <person name="Rojo D."/>
            <person name="Ciordia S."/>
            <person name="Mena M.D.C."/>
            <person name="Ferrer M."/>
            <person name="Messina E."/>
            <person name="Smedile F."/>
            <person name="La Spada G."/>
            <person name="La Cono V."/>
            <person name="Yakimov M.M."/>
        </authorList>
    </citation>
    <scope>NUCLEOTIDE SEQUENCE [LARGE SCALE GENOMIC DNA]</scope>
    <source>
        <strain evidence="4">AArc-Mg</strain>
    </source>
</reference>
<dbReference type="Proteomes" id="UP000258707">
    <property type="component" value="Chromosome"/>
</dbReference>
<evidence type="ECO:0000313" key="4">
    <source>
        <dbReference type="Proteomes" id="UP000258613"/>
    </source>
</evidence>
<dbReference type="GeneID" id="37642540"/>
<accession>A0A346PEL0</accession>
<reference evidence="5" key="1">
    <citation type="submission" date="2017-10" db="EMBL/GenBank/DDBJ databases">
        <title>Phenotypic and genomic properties of facultatively anaerobic sulfur-reducing natronoarchaea from hypersaline soda lakes.</title>
        <authorList>
            <person name="Sorokin D.Y."/>
            <person name="Kublanov I.V."/>
            <person name="Roman P."/>
            <person name="Sinninghe Damste J.S."/>
            <person name="Golyshin P.N."/>
            <person name="Rojo D."/>
            <person name="Ciordia S."/>
            <person name="Mena Md.C."/>
            <person name="Ferrer M."/>
            <person name="Messina E."/>
            <person name="Smedile F."/>
            <person name="La Spada G."/>
            <person name="La Cono V."/>
            <person name="Yakimov M.M."/>
        </authorList>
    </citation>
    <scope>NUCLEOTIDE SEQUENCE [LARGE SCALE GENOMIC DNA]</scope>
    <source>
        <strain evidence="5">AArc1</strain>
    </source>
</reference>
<dbReference type="Pfam" id="PF26479">
    <property type="entry name" value="DUF8152"/>
    <property type="match status" value="1"/>
</dbReference>
<dbReference type="EMBL" id="CP027033">
    <property type="protein sequence ID" value="AXR82053.1"/>
    <property type="molecule type" value="Genomic_DNA"/>
</dbReference>
<evidence type="ECO:0000313" key="3">
    <source>
        <dbReference type="EMBL" id="AXR82053.1"/>
    </source>
</evidence>
<keyword evidence="4" id="KW-1185">Reference proteome</keyword>
<reference evidence="2" key="3">
    <citation type="journal article" date="2019" name="Int. J. Syst. Evol. Microbiol.">
        <title>Natronolimnobius sulfurireducens sp. nov. and Halalkaliarchaeum desulfuricum gen. nov., sp. nov., the first sulfur-respiring alkaliphilic haloarchaea from hypersaline alkaline lakes.</title>
        <authorList>
            <person name="Sorokin D.Y."/>
            <person name="Yakimov M."/>
            <person name="Messina E."/>
            <person name="Merkel A.Y."/>
            <person name="Bale N.J."/>
            <person name="Sinninghe Damste J.S."/>
        </authorList>
    </citation>
    <scope>NUCLEOTIDE SEQUENCE</scope>
    <source>
        <strain evidence="3">AArc-Mg</strain>
        <strain evidence="2">AArc1</strain>
    </source>
</reference>
<dbReference type="KEGG" id="nan:AArc1_1624"/>
<dbReference type="Proteomes" id="UP000258613">
    <property type="component" value="Chromosome"/>
</dbReference>
<dbReference type="KEGG" id="nag:AArcMg_2053"/>
<dbReference type="RefSeq" id="WP_394341216.1">
    <property type="nucleotide sequence ID" value="NZ_CP024047.1"/>
</dbReference>
<accession>A0A346PRA8</accession>